<gene>
    <name evidence="1" type="ORF">SPRG_15816</name>
</gene>
<dbReference type="EMBL" id="KK583384">
    <property type="protein sequence ID" value="KDO18916.1"/>
    <property type="molecule type" value="Genomic_DNA"/>
</dbReference>
<protein>
    <submittedName>
        <fullName evidence="1">Uncharacterized protein</fullName>
    </submittedName>
</protein>
<organism evidence="1 2">
    <name type="scientific">Saprolegnia parasitica (strain CBS 223.65)</name>
    <dbReference type="NCBI Taxonomy" id="695850"/>
    <lineage>
        <taxon>Eukaryota</taxon>
        <taxon>Sar</taxon>
        <taxon>Stramenopiles</taxon>
        <taxon>Oomycota</taxon>
        <taxon>Saprolegniomycetes</taxon>
        <taxon>Saprolegniales</taxon>
        <taxon>Saprolegniaceae</taxon>
        <taxon>Saprolegnia</taxon>
    </lineage>
</organism>
<evidence type="ECO:0000313" key="2">
    <source>
        <dbReference type="Proteomes" id="UP000030745"/>
    </source>
</evidence>
<name>A0A067BX78_SAPPC</name>
<dbReference type="RefSeq" id="XP_012210386.1">
    <property type="nucleotide sequence ID" value="XM_012354996.1"/>
</dbReference>
<keyword evidence="2" id="KW-1185">Reference proteome</keyword>
<reference evidence="1 2" key="1">
    <citation type="journal article" date="2013" name="PLoS Genet.">
        <title>Distinctive expansion of potential virulence genes in the genome of the oomycete fish pathogen Saprolegnia parasitica.</title>
        <authorList>
            <person name="Jiang R.H."/>
            <person name="de Bruijn I."/>
            <person name="Haas B.J."/>
            <person name="Belmonte R."/>
            <person name="Lobach L."/>
            <person name="Christie J."/>
            <person name="van den Ackerveken G."/>
            <person name="Bottin A."/>
            <person name="Bulone V."/>
            <person name="Diaz-Moreno S.M."/>
            <person name="Dumas B."/>
            <person name="Fan L."/>
            <person name="Gaulin E."/>
            <person name="Govers F."/>
            <person name="Grenville-Briggs L.J."/>
            <person name="Horner N.R."/>
            <person name="Levin J.Z."/>
            <person name="Mammella M."/>
            <person name="Meijer H.J."/>
            <person name="Morris P."/>
            <person name="Nusbaum C."/>
            <person name="Oome S."/>
            <person name="Phillips A.J."/>
            <person name="van Rooyen D."/>
            <person name="Rzeszutek E."/>
            <person name="Saraiva M."/>
            <person name="Secombes C.J."/>
            <person name="Seidl M.F."/>
            <person name="Snel B."/>
            <person name="Stassen J.H."/>
            <person name="Sykes S."/>
            <person name="Tripathy S."/>
            <person name="van den Berg H."/>
            <person name="Vega-Arreguin J.C."/>
            <person name="Wawra S."/>
            <person name="Young S.K."/>
            <person name="Zeng Q."/>
            <person name="Dieguez-Uribeondo J."/>
            <person name="Russ C."/>
            <person name="Tyler B.M."/>
            <person name="van West P."/>
        </authorList>
    </citation>
    <scope>NUCLEOTIDE SEQUENCE [LARGE SCALE GENOMIC DNA]</scope>
    <source>
        <strain evidence="1 2">CBS 223.65</strain>
    </source>
</reference>
<dbReference type="AlphaFoldDB" id="A0A067BX78"/>
<accession>A0A067BX78</accession>
<proteinExistence type="predicted"/>
<dbReference type="GeneID" id="24137503"/>
<evidence type="ECO:0000313" key="1">
    <source>
        <dbReference type="EMBL" id="KDO18916.1"/>
    </source>
</evidence>
<dbReference type="KEGG" id="spar:SPRG_15816"/>
<dbReference type="Proteomes" id="UP000030745">
    <property type="component" value="Unassembled WGS sequence"/>
</dbReference>
<dbReference type="VEuPathDB" id="FungiDB:SPRG_15816"/>
<sequence length="830" mass="92853">MSDEDEYEGLDALHTLASEAETPPYRLSKQPSAKRLLTAKLGGIAVDSWPLSTETVAALTTKYSGRVPANNVILRGLSIAGQTRFYDSNIFNDMNPERCREGWSFELTLAHFAIDLTGDASTLTPTSRPPPHTFATALDGCFLSFYSPCGVTVAPITSGHRSFAVYHAAFVDGWCHYGDLALDAPLPCCLYKPDVERHPTAKLCGIAVDSWPLSTETVAALTTKYFDRIPAKDVIFCGFHDIADREYTFESPILGQLDEKQDDDDENETFSMMLAHFAIDTTGTASVLRPATRRLPPNTFATVVYFFPSNCVGGAVTITHDHRTTTFEALEGCFLSFYNTCKVTVAPITSGHRSVAVYHAAFDIDDCDLEDYDGGEWKVPELNYAPPPLPLTHELQDAARDFDPRHRRNCATIKLETRSMTPTFDSLTGHDKAVVDVLLAANVFDMILVRMGQGANNKYIPEAFHPMCKTPALICHQTPIEKFVFANEDTAPGCYLFFWPKVTRVHIHGYDRTIALLRANIDGDVNDDLGYGSLHCIFEAAFRFFYPQPQHDDGREPTQVTSKMASLLYDHGDLHLIETFLDVHDQWADDETMANWILAVLRRFGAPRIQDRLQTVKASSAFVARLVHLATTGDALAQTIACDCIPLWWPRLLRHLTSSRRWTEKKEGTLRHVFDIDTYMLEHPMDVAAATYLGQHLPDVVVRRVAAYLVPPLASLLQAIRGNKDCVGYLPVILWRRRSSLCRVRLATYIALAVEYLRSGAERTDGCDVLYLALLTAGTPAFAVVDADVQTRRRWFDFYDECTAIDKTTLTPMQALVLEEYLRHPTYGCR</sequence>